<protein>
    <submittedName>
        <fullName evidence="1">Uncharacterized protein</fullName>
    </submittedName>
</protein>
<evidence type="ECO:0000313" key="1">
    <source>
        <dbReference type="EMBL" id="KAI0029227.1"/>
    </source>
</evidence>
<accession>A0ACB8QC47</accession>
<sequence>LWFSDGSIVLRTSLPPQGSAESDNPQSPRRILYKVHKAVLALHARAFANLFHGNTSASDAASEQYDGLSVMDMPDPDEDVHWFLRAMYVPSPNPSPGSPKFGPVYASILRLATKYQAEELRKSMIEVFMAVWPTSLTRWSDNQSAYAALAKDIRHLNTLDIYNEDTEDMSLIYPDPAVALRLAVDCAIPNSVPSIYYDLFRLQASY</sequence>
<evidence type="ECO:0000313" key="2">
    <source>
        <dbReference type="Proteomes" id="UP000814128"/>
    </source>
</evidence>
<dbReference type="Proteomes" id="UP000814128">
    <property type="component" value="Unassembled WGS sequence"/>
</dbReference>
<dbReference type="EMBL" id="MU273690">
    <property type="protein sequence ID" value="KAI0029227.1"/>
    <property type="molecule type" value="Genomic_DNA"/>
</dbReference>
<name>A0ACB8QC47_9AGAM</name>
<feature type="non-terminal residue" evidence="1">
    <location>
        <position position="1"/>
    </location>
</feature>
<reference evidence="1" key="2">
    <citation type="journal article" date="2022" name="New Phytol.">
        <title>Evolutionary transition to the ectomycorrhizal habit in the genomes of a hyperdiverse lineage of mushroom-forming fungi.</title>
        <authorList>
            <person name="Looney B."/>
            <person name="Miyauchi S."/>
            <person name="Morin E."/>
            <person name="Drula E."/>
            <person name="Courty P.E."/>
            <person name="Kohler A."/>
            <person name="Kuo A."/>
            <person name="LaButti K."/>
            <person name="Pangilinan J."/>
            <person name="Lipzen A."/>
            <person name="Riley R."/>
            <person name="Andreopoulos W."/>
            <person name="He G."/>
            <person name="Johnson J."/>
            <person name="Nolan M."/>
            <person name="Tritt A."/>
            <person name="Barry K.W."/>
            <person name="Grigoriev I.V."/>
            <person name="Nagy L.G."/>
            <person name="Hibbett D."/>
            <person name="Henrissat B."/>
            <person name="Matheny P.B."/>
            <person name="Labbe J."/>
            <person name="Martin F.M."/>
        </authorList>
    </citation>
    <scope>NUCLEOTIDE SEQUENCE</scope>
    <source>
        <strain evidence="1">EC-137</strain>
    </source>
</reference>
<feature type="non-terminal residue" evidence="1">
    <location>
        <position position="206"/>
    </location>
</feature>
<comment type="caution">
    <text evidence="1">The sequence shown here is derived from an EMBL/GenBank/DDBJ whole genome shotgun (WGS) entry which is preliminary data.</text>
</comment>
<proteinExistence type="predicted"/>
<reference evidence="1" key="1">
    <citation type="submission" date="2021-02" db="EMBL/GenBank/DDBJ databases">
        <authorList>
            <consortium name="DOE Joint Genome Institute"/>
            <person name="Ahrendt S."/>
            <person name="Looney B.P."/>
            <person name="Miyauchi S."/>
            <person name="Morin E."/>
            <person name="Drula E."/>
            <person name="Courty P.E."/>
            <person name="Chicoki N."/>
            <person name="Fauchery L."/>
            <person name="Kohler A."/>
            <person name="Kuo A."/>
            <person name="Labutti K."/>
            <person name="Pangilinan J."/>
            <person name="Lipzen A."/>
            <person name="Riley R."/>
            <person name="Andreopoulos W."/>
            <person name="He G."/>
            <person name="Johnson J."/>
            <person name="Barry K.W."/>
            <person name="Grigoriev I.V."/>
            <person name="Nagy L."/>
            <person name="Hibbett D."/>
            <person name="Henrissat B."/>
            <person name="Matheny P.B."/>
            <person name="Labbe J."/>
            <person name="Martin F."/>
        </authorList>
    </citation>
    <scope>NUCLEOTIDE SEQUENCE</scope>
    <source>
        <strain evidence="1">EC-137</strain>
    </source>
</reference>
<gene>
    <name evidence="1" type="ORF">K488DRAFT_31277</name>
</gene>
<keyword evidence="2" id="KW-1185">Reference proteome</keyword>
<organism evidence="1 2">
    <name type="scientific">Vararia minispora EC-137</name>
    <dbReference type="NCBI Taxonomy" id="1314806"/>
    <lineage>
        <taxon>Eukaryota</taxon>
        <taxon>Fungi</taxon>
        <taxon>Dikarya</taxon>
        <taxon>Basidiomycota</taxon>
        <taxon>Agaricomycotina</taxon>
        <taxon>Agaricomycetes</taxon>
        <taxon>Russulales</taxon>
        <taxon>Lachnocladiaceae</taxon>
        <taxon>Vararia</taxon>
    </lineage>
</organism>